<accession>A0AA36F4F1</accession>
<organism evidence="1 2">
    <name type="scientific">Octopus vulgaris</name>
    <name type="common">Common octopus</name>
    <dbReference type="NCBI Taxonomy" id="6645"/>
    <lineage>
        <taxon>Eukaryota</taxon>
        <taxon>Metazoa</taxon>
        <taxon>Spiralia</taxon>
        <taxon>Lophotrochozoa</taxon>
        <taxon>Mollusca</taxon>
        <taxon>Cephalopoda</taxon>
        <taxon>Coleoidea</taxon>
        <taxon>Octopodiformes</taxon>
        <taxon>Octopoda</taxon>
        <taxon>Incirrata</taxon>
        <taxon>Octopodidae</taxon>
        <taxon>Octopus</taxon>
    </lineage>
</organism>
<proteinExistence type="predicted"/>
<keyword evidence="2" id="KW-1185">Reference proteome</keyword>
<dbReference type="EMBL" id="OX597820">
    <property type="protein sequence ID" value="CAI9725346.1"/>
    <property type="molecule type" value="Genomic_DNA"/>
</dbReference>
<dbReference type="Proteomes" id="UP001162480">
    <property type="component" value="Chromosome 7"/>
</dbReference>
<name>A0AA36F4F1_OCTVU</name>
<sequence>MLQPNISPPIAAAAAAAAVEGCGILELYTIVQYFNVNHSLYVTGVTHLLTIVSKSVDVVYSCEDFEKKKKNDQR</sequence>
<evidence type="ECO:0000313" key="2">
    <source>
        <dbReference type="Proteomes" id="UP001162480"/>
    </source>
</evidence>
<evidence type="ECO:0000313" key="1">
    <source>
        <dbReference type="EMBL" id="CAI9725346.1"/>
    </source>
</evidence>
<gene>
    <name evidence="1" type="ORF">OCTVUL_1B027901</name>
</gene>
<dbReference type="AlphaFoldDB" id="A0AA36F4F1"/>
<protein>
    <submittedName>
        <fullName evidence="1">Uncharacterized protein</fullName>
    </submittedName>
</protein>
<reference evidence="1" key="1">
    <citation type="submission" date="2023-08" db="EMBL/GenBank/DDBJ databases">
        <authorList>
            <person name="Alioto T."/>
            <person name="Alioto T."/>
            <person name="Gomez Garrido J."/>
        </authorList>
    </citation>
    <scope>NUCLEOTIDE SEQUENCE</scope>
</reference>